<organism evidence="3 4">
    <name type="scientific">Streptomyces cynarae</name>
    <dbReference type="NCBI Taxonomy" id="2981134"/>
    <lineage>
        <taxon>Bacteria</taxon>
        <taxon>Bacillati</taxon>
        <taxon>Actinomycetota</taxon>
        <taxon>Actinomycetes</taxon>
        <taxon>Kitasatosporales</taxon>
        <taxon>Streptomycetaceae</taxon>
        <taxon>Streptomyces</taxon>
    </lineage>
</organism>
<evidence type="ECO:0008006" key="5">
    <source>
        <dbReference type="Google" id="ProtNLM"/>
    </source>
</evidence>
<protein>
    <recommendedName>
        <fullName evidence="5">Lipoprotein</fullName>
    </recommendedName>
</protein>
<accession>A0ABY6DXW5</accession>
<evidence type="ECO:0000256" key="1">
    <source>
        <dbReference type="SAM" id="MobiDB-lite"/>
    </source>
</evidence>
<dbReference type="RefSeq" id="WP_263228786.1">
    <property type="nucleotide sequence ID" value="NZ_CP106793.1"/>
</dbReference>
<evidence type="ECO:0000313" key="4">
    <source>
        <dbReference type="Proteomes" id="UP001061298"/>
    </source>
</evidence>
<sequence>MSSSMSGRRGTVTVTALFLLAALSLEACGQQRAASSTAAAAPSTSRSSAPDAVSTSRSSAPDAPSTPRSSAPVATSVPPGAVSATGGAPAYVEPGAGDGAPHYNENNDHRRPHTMSPADAKDAQREADRIEPVLKRLWEERKWDPATVRAALLRLGYKEERTGPKGERLGGTLTVRAMDSRYGDGHYVTPEGALVGLRVHDDACVTAFVQKTNYQVSTNGPYPETGCFEPPFAH</sequence>
<proteinExistence type="predicted"/>
<feature type="signal peptide" evidence="2">
    <location>
        <begin position="1"/>
        <end position="27"/>
    </location>
</feature>
<reference evidence="3" key="1">
    <citation type="submission" date="2022-10" db="EMBL/GenBank/DDBJ databases">
        <authorList>
            <person name="Mo P."/>
        </authorList>
    </citation>
    <scope>NUCLEOTIDE SEQUENCE</scope>
    <source>
        <strain evidence="3">HUAS 13-4</strain>
    </source>
</reference>
<evidence type="ECO:0000256" key="2">
    <source>
        <dbReference type="SAM" id="SignalP"/>
    </source>
</evidence>
<feature type="region of interest" description="Disordered" evidence="1">
    <location>
        <begin position="29"/>
        <end position="127"/>
    </location>
</feature>
<feature type="compositionally biased region" description="Low complexity" evidence="1">
    <location>
        <begin position="29"/>
        <end position="50"/>
    </location>
</feature>
<keyword evidence="2" id="KW-0732">Signal</keyword>
<keyword evidence="4" id="KW-1185">Reference proteome</keyword>
<name>A0ABY6DXW5_9ACTN</name>
<evidence type="ECO:0000313" key="3">
    <source>
        <dbReference type="EMBL" id="UXY18548.1"/>
    </source>
</evidence>
<feature type="chain" id="PRO_5046682987" description="Lipoprotein" evidence="2">
    <location>
        <begin position="28"/>
        <end position="234"/>
    </location>
</feature>
<gene>
    <name evidence="3" type="ORF">N8I84_07270</name>
</gene>
<dbReference type="Proteomes" id="UP001061298">
    <property type="component" value="Chromosome"/>
</dbReference>
<dbReference type="EMBL" id="CP106793">
    <property type="protein sequence ID" value="UXY18548.1"/>
    <property type="molecule type" value="Genomic_DNA"/>
</dbReference>